<evidence type="ECO:0000256" key="1">
    <source>
        <dbReference type="ARBA" id="ARBA00004123"/>
    </source>
</evidence>
<proteinExistence type="inferred from homology"/>
<evidence type="ECO:0000256" key="3">
    <source>
        <dbReference type="ARBA" id="ARBA00019622"/>
    </source>
</evidence>
<dbReference type="EMBL" id="OZ004253">
    <property type="protein sequence ID" value="CAK7892861.1"/>
    <property type="molecule type" value="Genomic_DNA"/>
</dbReference>
<gene>
    <name evidence="10" type="primary">SRB8</name>
    <name evidence="10" type="ORF">CAAN4_A04786</name>
</gene>
<keyword evidence="5" id="KW-0804">Transcription</keyword>
<evidence type="ECO:0000313" key="11">
    <source>
        <dbReference type="Proteomes" id="UP001497600"/>
    </source>
</evidence>
<sequence>MSKRSKNSLLTSNNREKHFSTVRDELLAMKYTMVGPGAPIYPYDSSDSTTAESSANGAGIMNTPGNNSNTQSAPAVPSQGTSTYPDYNPWSDHTQIPGDQAAAENSKIINTAYLNKGYFEPPSVSNEYYSARNMIQNTIFSSPAACQSVLSDLSSSLADAYRVRNDDVNRIRHDSNTFRLPPRVTLTSSKRDAWMKDLANPDIPLSSLSGRIPHGVRNRVLVDGLVAKQVPLPRALWFTKCVLYSESGKRHMHHQQSSTASSSQLGATGSTDPLLQDWTHQLVDYVYKFSREVASITSPERKQMYMSKLRYLLSYVQALYIECLVDKAFFLTSVGKFFHVDALVKRTNEDDEIEDNNEDSDAMDAESTSSLSLGQKLIALTLVKTYWTDLLKHDHICKELAESLLLNHFLIMKSMKRKRSGSSGAQVFHGSQGSPDATNANLFTPSTNASRGTYDPEFGPPTVALPLLKSIAELILHLFKHNSSSFIIPNYWPVVSKSLSNIIMTSSEDNSPEKPLLKKQFRLIKYRNESLMLSSSDGSMPSIRSQDDLLSVVHQFETLKLNMHLAEKFAESGPRGTILVKIVLHYCVSPSNSTESILVLCNFLKSLVVPKISPTHRAEFDSEVLEVIYTLAEDHLENPRVDSHRLYVLINELYQLKILTISSYLRKLIASGVFYQSGMGSTSVSAHLEVLKNLPVLNNKQCDSILKKWTERGGDFQKQFDQGKQIVEEEILTMFTKDYDPSKPSAMDLKNLSVGLKFLLINWTTTQIKSLIINSPKLVHITPVILANLYNFYLSCDSLTVFFKVILRFILKNDGMIIIYYLDTLRLIARLVMKHEKLVNLVQPQPQPLAKSEIRSSSFGAELNSPSGPPFGAGSPFASASPAPNSLQSMSSISTPTIYSLIINSYIDLSTRDADYFSFHQVWKFIDQIYESSGPNCSDTNHIDEFSTPYPPSSGISTVIPPPPPPTIRSQLDMLLQSRRSALSPSEMEELAAQFPIDNGQDPLELLTSVSESQEPLLMRLLVSQSDSDLSNFTHRVKNTIAKLDSTSLIITILVKLVVNDVIEYSVALEWFPHLATSGTDHLAVDQKLSLSVIEDRYYFKSPRVSLTLYNKISPAILEQVSIRHREMMLNEFLDPEKSIDDFLDYLKVVGLKLDANPSDETFWYQVASITDEFSLPFVQVLLRIVQSKTNGSTLAQMVETFIKNIRLQFDPSNSYFGELFEFLEWDHRLQVLGWLEDGFLKKNLGSDGDNEEVGFLLEFPDSGPPLKDFFKKFSVTASVPTTPSFFELLTKYVTILCDEINSDSPSNEVYTSLCITLRILIIHKENLGPIIAETPSFYSLLAQILNSKYLSSAGHEKVRILLYDLLSLISSSSAPPRSPEKSGTAEDSTSSLPQKSCLETITATISPPDRSNPLAQYVTPMPFSLALDQDELSNDGDFHFVNGDSLVVIDKREHTQKLTFKSFEILEDTGDDINGGFINLSLFEAYTTKQNPP</sequence>
<dbReference type="PANTHER" id="PTHR46567:SF1">
    <property type="entry name" value="MEDIATOR OF RNA POLYMERASE II TRANSCRIPTION SUBUNIT 12"/>
    <property type="match status" value="1"/>
</dbReference>
<dbReference type="PANTHER" id="PTHR46567">
    <property type="entry name" value="MEDIATOR OF RNA POLYMERASE II TRANSCRIPTION SUBUNIT 12"/>
    <property type="match status" value="1"/>
</dbReference>
<keyword evidence="11" id="KW-1185">Reference proteome</keyword>
<dbReference type="SMART" id="SM01281">
    <property type="entry name" value="Med12"/>
    <property type="match status" value="1"/>
</dbReference>
<feature type="compositionally biased region" description="Polar residues" evidence="8">
    <location>
        <begin position="63"/>
        <end position="85"/>
    </location>
</feature>
<keyword evidence="6" id="KW-0539">Nucleus</keyword>
<feature type="region of interest" description="Disordered" evidence="8">
    <location>
        <begin position="422"/>
        <end position="451"/>
    </location>
</feature>
<feature type="compositionally biased region" description="Low complexity" evidence="8">
    <location>
        <begin position="44"/>
        <end position="55"/>
    </location>
</feature>
<evidence type="ECO:0000259" key="9">
    <source>
        <dbReference type="SMART" id="SM01281"/>
    </source>
</evidence>
<feature type="region of interest" description="Disordered" evidence="8">
    <location>
        <begin position="44"/>
        <end position="88"/>
    </location>
</feature>
<evidence type="ECO:0000256" key="2">
    <source>
        <dbReference type="ARBA" id="ARBA00010289"/>
    </source>
</evidence>
<comment type="similarity">
    <text evidence="2">Belongs to the Mediator complex subunit 12 family.</text>
</comment>
<reference evidence="10 11" key="1">
    <citation type="submission" date="2024-01" db="EMBL/GenBank/DDBJ databases">
        <authorList>
            <consortium name="Genoscope - CEA"/>
            <person name="William W."/>
        </authorList>
    </citation>
    <scope>NUCLEOTIDE SEQUENCE [LARGE SCALE GENOMIC DNA]</scope>
    <source>
        <strain evidence="10 11">29B2s-10</strain>
    </source>
</reference>
<evidence type="ECO:0000313" key="10">
    <source>
        <dbReference type="EMBL" id="CAK7892861.1"/>
    </source>
</evidence>
<feature type="compositionally biased region" description="Polar residues" evidence="8">
    <location>
        <begin position="429"/>
        <end position="451"/>
    </location>
</feature>
<keyword evidence="4" id="KW-0805">Transcription regulation</keyword>
<feature type="region of interest" description="Disordered" evidence="8">
    <location>
        <begin position="1373"/>
        <end position="1394"/>
    </location>
</feature>
<evidence type="ECO:0000256" key="4">
    <source>
        <dbReference type="ARBA" id="ARBA00023015"/>
    </source>
</evidence>
<evidence type="ECO:0000256" key="5">
    <source>
        <dbReference type="ARBA" id="ARBA00023163"/>
    </source>
</evidence>
<name>A0ABP0E5X1_9ASCO</name>
<evidence type="ECO:0000256" key="7">
    <source>
        <dbReference type="ARBA" id="ARBA00032010"/>
    </source>
</evidence>
<comment type="subcellular location">
    <subcellularLocation>
        <location evidence="1">Nucleus</location>
    </subcellularLocation>
</comment>
<feature type="domain" description="Mediator complex subunit Med12" evidence="9">
    <location>
        <begin position="177"/>
        <end position="240"/>
    </location>
</feature>
<dbReference type="Proteomes" id="UP001497600">
    <property type="component" value="Chromosome A"/>
</dbReference>
<organism evidence="10 11">
    <name type="scientific">[Candida] anglica</name>
    <dbReference type="NCBI Taxonomy" id="148631"/>
    <lineage>
        <taxon>Eukaryota</taxon>
        <taxon>Fungi</taxon>
        <taxon>Dikarya</taxon>
        <taxon>Ascomycota</taxon>
        <taxon>Saccharomycotina</taxon>
        <taxon>Pichiomycetes</taxon>
        <taxon>Debaryomycetaceae</taxon>
        <taxon>Kurtzmaniella</taxon>
    </lineage>
</organism>
<dbReference type="Pfam" id="PF09497">
    <property type="entry name" value="Med12"/>
    <property type="match status" value="1"/>
</dbReference>
<accession>A0ABP0E5X1</accession>
<evidence type="ECO:0000256" key="6">
    <source>
        <dbReference type="ARBA" id="ARBA00023242"/>
    </source>
</evidence>
<dbReference type="InterPro" id="IPR019035">
    <property type="entry name" value="Mediator_Med12"/>
</dbReference>
<protein>
    <recommendedName>
        <fullName evidence="3">Mediator of RNA polymerase II transcription subunit 12</fullName>
    </recommendedName>
    <alternativeName>
        <fullName evidence="7">Mediator complex subunit 12</fullName>
    </alternativeName>
</protein>
<evidence type="ECO:0000256" key="8">
    <source>
        <dbReference type="SAM" id="MobiDB-lite"/>
    </source>
</evidence>